<keyword evidence="2" id="KW-1185">Reference proteome</keyword>
<proteinExistence type="predicted"/>
<evidence type="ECO:0000313" key="2">
    <source>
        <dbReference type="Proteomes" id="UP001054837"/>
    </source>
</evidence>
<sequence>MVNLTHQNNIAENNVVNSVILNSIVNFTDRNDMYPNNGTNSINQNITNSPMINVTNDNVTYNVRTDQLAKVTIPTLSIKAELSGCSVYFSCSTC</sequence>
<dbReference type="AlphaFoldDB" id="A0AAV4MWK3"/>
<name>A0AAV4MWK3_9ARAC</name>
<accession>A0AAV4MWK3</accession>
<comment type="caution">
    <text evidence="1">The sequence shown here is derived from an EMBL/GenBank/DDBJ whole genome shotgun (WGS) entry which is preliminary data.</text>
</comment>
<dbReference type="EMBL" id="BPLQ01000920">
    <property type="protein sequence ID" value="GIX76311.1"/>
    <property type="molecule type" value="Genomic_DNA"/>
</dbReference>
<evidence type="ECO:0000313" key="1">
    <source>
        <dbReference type="EMBL" id="GIX76311.1"/>
    </source>
</evidence>
<protein>
    <submittedName>
        <fullName evidence="1">Uncharacterized protein</fullName>
    </submittedName>
</protein>
<gene>
    <name evidence="1" type="ORF">CDAR_418611</name>
</gene>
<organism evidence="1 2">
    <name type="scientific">Caerostris darwini</name>
    <dbReference type="NCBI Taxonomy" id="1538125"/>
    <lineage>
        <taxon>Eukaryota</taxon>
        <taxon>Metazoa</taxon>
        <taxon>Ecdysozoa</taxon>
        <taxon>Arthropoda</taxon>
        <taxon>Chelicerata</taxon>
        <taxon>Arachnida</taxon>
        <taxon>Araneae</taxon>
        <taxon>Araneomorphae</taxon>
        <taxon>Entelegynae</taxon>
        <taxon>Araneoidea</taxon>
        <taxon>Araneidae</taxon>
        <taxon>Caerostris</taxon>
    </lineage>
</organism>
<dbReference type="Proteomes" id="UP001054837">
    <property type="component" value="Unassembled WGS sequence"/>
</dbReference>
<reference evidence="1 2" key="1">
    <citation type="submission" date="2021-06" db="EMBL/GenBank/DDBJ databases">
        <title>Caerostris darwini draft genome.</title>
        <authorList>
            <person name="Kono N."/>
            <person name="Arakawa K."/>
        </authorList>
    </citation>
    <scope>NUCLEOTIDE SEQUENCE [LARGE SCALE GENOMIC DNA]</scope>
</reference>